<dbReference type="EMBL" id="NAJM01000005">
    <property type="protein sequence ID" value="RVX74148.1"/>
    <property type="molecule type" value="Genomic_DNA"/>
</dbReference>
<evidence type="ECO:0000256" key="6">
    <source>
        <dbReference type="SAM" id="MobiDB-lite"/>
    </source>
</evidence>
<comment type="subcellular location">
    <subcellularLocation>
        <location evidence="1">Membrane</location>
        <topology evidence="1">Multi-pass membrane protein</topology>
    </subcellularLocation>
</comment>
<evidence type="ECO:0000256" key="7">
    <source>
        <dbReference type="SAM" id="Phobius"/>
    </source>
</evidence>
<feature type="domain" description="Major facilitator superfamily (MFS) profile" evidence="8">
    <location>
        <begin position="93"/>
        <end position="507"/>
    </location>
</feature>
<gene>
    <name evidence="9" type="ORF">B0A52_01980</name>
</gene>
<feature type="transmembrane region" description="Helical" evidence="7">
    <location>
        <begin position="360"/>
        <end position="378"/>
    </location>
</feature>
<dbReference type="AlphaFoldDB" id="A0A438NEJ7"/>
<reference evidence="9 10" key="1">
    <citation type="submission" date="2017-03" db="EMBL/GenBank/DDBJ databases">
        <title>Genomes of endolithic fungi from Antarctica.</title>
        <authorList>
            <person name="Coleine C."/>
            <person name="Masonjones S."/>
            <person name="Stajich J.E."/>
        </authorList>
    </citation>
    <scope>NUCLEOTIDE SEQUENCE [LARGE SCALE GENOMIC DNA]</scope>
    <source>
        <strain evidence="9 10">CCFEE 6314</strain>
    </source>
</reference>
<dbReference type="GO" id="GO:0022857">
    <property type="term" value="F:transmembrane transporter activity"/>
    <property type="evidence" value="ECO:0007669"/>
    <property type="project" value="InterPro"/>
</dbReference>
<feature type="transmembrane region" description="Helical" evidence="7">
    <location>
        <begin position="481"/>
        <end position="500"/>
    </location>
</feature>
<feature type="transmembrane region" description="Helical" evidence="7">
    <location>
        <begin position="219"/>
        <end position="240"/>
    </location>
</feature>
<dbReference type="Gene3D" id="1.20.1250.20">
    <property type="entry name" value="MFS general substrate transporter like domains"/>
    <property type="match status" value="2"/>
</dbReference>
<sequence>MAAPTSSYTPSDMTPPDFSKSHTTAPMHKSSDDARPEYHPSDSNEGTLNEKIDIPKDEDDSSVHIEAALPSADRMVVDRATERAVLRKLDYRIVPMVMWVYLMNMMDRVNIGNARLFRLEEDLGLQGNQFQMAVSLLFVTYCLFEAPSNMIIKKLQPARYLAGLTIAWGFVATFGAFVQNFGSLVAVRLLLGLFEAGFFPGVVLYLSMFYGRRSLALRIAYFYSTAAISGLCGGIVAYGIGHMDGAGGWSAWRWIILINGAPTIVTGLVIPFVLPNSPETAKFLSAKDREVLVQVHEAQLGRARNLRHMEWPDVKDGMKDWTTWAYCFALFPLLTMLYSFVVFLPTIINDMGGGWSPTVVQAMTVPVYAFGAIIYLICARASDVTQRRGYFIIGAIISSMVGYAMLLSNNGTATSYAGTFFVAVGIFTGAGISFAWVPTNNPRYGKRAFSTGMHLTIGNSSGVASPFLFDSSFAPTFRVSYAASLGLLSVSLVLNIILHLHFKRQNKLRDEGKQDHLMEGLTDIEIEGLGEKSPRFRFAI</sequence>
<keyword evidence="5 7" id="KW-0472">Membrane</keyword>
<feature type="transmembrane region" description="Helical" evidence="7">
    <location>
        <begin position="252"/>
        <end position="274"/>
    </location>
</feature>
<keyword evidence="2" id="KW-0813">Transport</keyword>
<dbReference type="FunFam" id="1.20.1250.20:FF:000057">
    <property type="entry name" value="MFS general substrate transporter"/>
    <property type="match status" value="1"/>
</dbReference>
<dbReference type="PANTHER" id="PTHR43791">
    <property type="entry name" value="PERMEASE-RELATED"/>
    <property type="match status" value="1"/>
</dbReference>
<comment type="caution">
    <text evidence="9">The sequence shown here is derived from an EMBL/GenBank/DDBJ whole genome shotgun (WGS) entry which is preliminary data.</text>
</comment>
<dbReference type="GO" id="GO:0016020">
    <property type="term" value="C:membrane"/>
    <property type="evidence" value="ECO:0007669"/>
    <property type="project" value="UniProtKB-SubCell"/>
</dbReference>
<feature type="transmembrane region" description="Helical" evidence="7">
    <location>
        <begin position="449"/>
        <end position="469"/>
    </location>
</feature>
<dbReference type="SUPFAM" id="SSF103473">
    <property type="entry name" value="MFS general substrate transporter"/>
    <property type="match status" value="1"/>
</dbReference>
<dbReference type="FunFam" id="1.20.1250.20:FF:000013">
    <property type="entry name" value="MFS general substrate transporter"/>
    <property type="match status" value="1"/>
</dbReference>
<feature type="region of interest" description="Disordered" evidence="6">
    <location>
        <begin position="1"/>
        <end position="60"/>
    </location>
</feature>
<dbReference type="Proteomes" id="UP000288859">
    <property type="component" value="Unassembled WGS sequence"/>
</dbReference>
<evidence type="ECO:0000256" key="1">
    <source>
        <dbReference type="ARBA" id="ARBA00004141"/>
    </source>
</evidence>
<organism evidence="9 10">
    <name type="scientific">Exophiala mesophila</name>
    <name type="common">Black yeast-like fungus</name>
    <dbReference type="NCBI Taxonomy" id="212818"/>
    <lineage>
        <taxon>Eukaryota</taxon>
        <taxon>Fungi</taxon>
        <taxon>Dikarya</taxon>
        <taxon>Ascomycota</taxon>
        <taxon>Pezizomycotina</taxon>
        <taxon>Eurotiomycetes</taxon>
        <taxon>Chaetothyriomycetidae</taxon>
        <taxon>Chaetothyriales</taxon>
        <taxon>Herpotrichiellaceae</taxon>
        <taxon>Exophiala</taxon>
    </lineage>
</organism>
<feature type="compositionally biased region" description="Polar residues" evidence="6">
    <location>
        <begin position="1"/>
        <end position="12"/>
    </location>
</feature>
<feature type="transmembrane region" description="Helical" evidence="7">
    <location>
        <begin position="158"/>
        <end position="179"/>
    </location>
</feature>
<feature type="transmembrane region" description="Helical" evidence="7">
    <location>
        <begin position="390"/>
        <end position="407"/>
    </location>
</feature>
<feature type="compositionally biased region" description="Basic and acidic residues" evidence="6">
    <location>
        <begin position="29"/>
        <end position="55"/>
    </location>
</feature>
<feature type="transmembrane region" description="Helical" evidence="7">
    <location>
        <begin position="324"/>
        <end position="348"/>
    </location>
</feature>
<keyword evidence="4 7" id="KW-1133">Transmembrane helix</keyword>
<dbReference type="InterPro" id="IPR020846">
    <property type="entry name" value="MFS_dom"/>
</dbReference>
<name>A0A438NEJ7_EXOME</name>
<feature type="transmembrane region" description="Helical" evidence="7">
    <location>
        <begin position="185"/>
        <end position="207"/>
    </location>
</feature>
<dbReference type="InterPro" id="IPR036259">
    <property type="entry name" value="MFS_trans_sf"/>
</dbReference>
<dbReference type="PROSITE" id="PS50850">
    <property type="entry name" value="MFS"/>
    <property type="match status" value="1"/>
</dbReference>
<accession>A0A438NEJ7</accession>
<evidence type="ECO:0000256" key="4">
    <source>
        <dbReference type="ARBA" id="ARBA00022989"/>
    </source>
</evidence>
<keyword evidence="3 7" id="KW-0812">Transmembrane</keyword>
<dbReference type="OrthoDB" id="2962993at2759"/>
<evidence type="ECO:0000256" key="5">
    <source>
        <dbReference type="ARBA" id="ARBA00023136"/>
    </source>
</evidence>
<evidence type="ECO:0000313" key="10">
    <source>
        <dbReference type="Proteomes" id="UP000288859"/>
    </source>
</evidence>
<feature type="transmembrane region" description="Helical" evidence="7">
    <location>
        <begin position="413"/>
        <end position="437"/>
    </location>
</feature>
<dbReference type="InterPro" id="IPR011701">
    <property type="entry name" value="MFS"/>
</dbReference>
<dbReference type="VEuPathDB" id="FungiDB:PV10_03441"/>
<proteinExistence type="predicted"/>
<dbReference type="Pfam" id="PF07690">
    <property type="entry name" value="MFS_1"/>
    <property type="match status" value="1"/>
</dbReference>
<evidence type="ECO:0000256" key="3">
    <source>
        <dbReference type="ARBA" id="ARBA00022692"/>
    </source>
</evidence>
<evidence type="ECO:0000259" key="8">
    <source>
        <dbReference type="PROSITE" id="PS50850"/>
    </source>
</evidence>
<dbReference type="PANTHER" id="PTHR43791:SF91">
    <property type="entry name" value="MAJOR FACILITATOR SUPERFAMILY (MFS) PROFILE DOMAIN-CONTAINING PROTEIN-RELATED"/>
    <property type="match status" value="1"/>
</dbReference>
<evidence type="ECO:0000256" key="2">
    <source>
        <dbReference type="ARBA" id="ARBA00022448"/>
    </source>
</evidence>
<evidence type="ECO:0000313" key="9">
    <source>
        <dbReference type="EMBL" id="RVX74148.1"/>
    </source>
</evidence>
<protein>
    <recommendedName>
        <fullName evidence="8">Major facilitator superfamily (MFS) profile domain-containing protein</fullName>
    </recommendedName>
</protein>